<evidence type="ECO:0000313" key="1">
    <source>
        <dbReference type="EMBL" id="SDP46964.1"/>
    </source>
</evidence>
<dbReference type="EMBL" id="FNIR01000014">
    <property type="protein sequence ID" value="SDP46964.1"/>
    <property type="molecule type" value="Genomic_DNA"/>
</dbReference>
<dbReference type="AlphaFoldDB" id="A0A1H0SZ32"/>
<name>A0A1H0SZ32_9ACTN</name>
<dbReference type="SUPFAM" id="SSF48613">
    <property type="entry name" value="Heme oxygenase-like"/>
    <property type="match status" value="1"/>
</dbReference>
<sequence>MHLPTPRGPLSTLLFADLTTGGDVSPATLALADQAAGTPVPLADDDLQISLYACYELHYRGFDDVDDRWEWAPSLLALRAVLEARFEDALHEAADPWVRSFTAEGDPVDRQLAAMVAADDGPSMSEHMAKRADEAQWAEFLALRSVYHLKEADPHTWAIPRIAGRAKAALVEIQADEYGGGSYRRMHSVLFARVMRAFGLDDTHGAHVDAAPAEQLATLNAMSYLGLHRRHRGAVVGHLAALEMTSTVPSRRYASGLRRLGKGEDATLFYDEHVEADAVHEQVASVDMCGSLVADDPSLRAGVLFGAAVALELEARAGALALQEWTAGRSALRRTTPVVVRAV</sequence>
<reference evidence="2" key="1">
    <citation type="submission" date="2016-10" db="EMBL/GenBank/DDBJ databases">
        <authorList>
            <person name="Varghese N."/>
            <person name="Submissions S."/>
        </authorList>
    </citation>
    <scope>NUCLEOTIDE SEQUENCE [LARGE SCALE GENOMIC DNA]</scope>
    <source>
        <strain evidence="2">DSM 45843</strain>
    </source>
</reference>
<keyword evidence="2" id="KW-1185">Reference proteome</keyword>
<gene>
    <name evidence="1" type="ORF">SAMN05660199_03973</name>
</gene>
<dbReference type="OrthoDB" id="252872at2"/>
<dbReference type="Proteomes" id="UP000199088">
    <property type="component" value="Unassembled WGS sequence"/>
</dbReference>
<evidence type="ECO:0000313" key="2">
    <source>
        <dbReference type="Proteomes" id="UP000199088"/>
    </source>
</evidence>
<dbReference type="Pfam" id="PF14518">
    <property type="entry name" value="Haem_oxygenas_2"/>
    <property type="match status" value="1"/>
</dbReference>
<dbReference type="RefSeq" id="WP_091248799.1">
    <property type="nucleotide sequence ID" value="NZ_FNIR01000014.1"/>
</dbReference>
<organism evidence="1 2">
    <name type="scientific">Klenkia soli</name>
    <dbReference type="NCBI Taxonomy" id="1052260"/>
    <lineage>
        <taxon>Bacteria</taxon>
        <taxon>Bacillati</taxon>
        <taxon>Actinomycetota</taxon>
        <taxon>Actinomycetes</taxon>
        <taxon>Geodermatophilales</taxon>
        <taxon>Geodermatophilaceae</taxon>
        <taxon>Klenkia</taxon>
    </lineage>
</organism>
<dbReference type="SMART" id="SM01236">
    <property type="entry name" value="Haem_oxygenase_2"/>
    <property type="match status" value="1"/>
</dbReference>
<dbReference type="STRING" id="1052260.SAMN05660199_03973"/>
<proteinExistence type="predicted"/>
<dbReference type="Gene3D" id="1.20.910.10">
    <property type="entry name" value="Heme oxygenase-like"/>
    <property type="match status" value="1"/>
</dbReference>
<accession>A0A1H0SZ32</accession>
<protein>
    <submittedName>
        <fullName evidence="1">Iron-containing redox enzyme</fullName>
    </submittedName>
</protein>
<dbReference type="InterPro" id="IPR016084">
    <property type="entry name" value="Haem_Oase-like_multi-hlx"/>
</dbReference>